<sequence>NIEVLEEIRSMSHMAIQQEQAIQRKQRTKKAKKVYCKTADLVSGYQEQNLESEQTSSTNTTCTMTSIEEFILDEVRNKIDNDKNTHRKYIRTSKKTREDRKRLKTGLTIYDSNKRKGTPKNPNELVDELKKFFLIKKVTELQYLEKYRKKLLKFYSFERMLPSYFQLLLSKLQLSNTLQKLNSAIREMFPCNPKDKNEKEEKSSLLLDITEITSYLQNAPDEDKVQLPINNYTDIQDTITTLKKHLFFNGILPNIMNLPNLQEPEWE</sequence>
<proteinExistence type="predicted"/>
<keyword evidence="2" id="KW-1185">Reference proteome</keyword>
<feature type="non-terminal residue" evidence="1">
    <location>
        <position position="1"/>
    </location>
</feature>
<dbReference type="Proteomes" id="UP000789901">
    <property type="component" value="Unassembled WGS sequence"/>
</dbReference>
<accession>A0ABN7VZA4</accession>
<evidence type="ECO:0000313" key="2">
    <source>
        <dbReference type="Proteomes" id="UP000789901"/>
    </source>
</evidence>
<name>A0ABN7VZA4_GIGMA</name>
<gene>
    <name evidence="1" type="ORF">GMARGA_LOCUS24697</name>
</gene>
<reference evidence="1 2" key="1">
    <citation type="submission" date="2021-06" db="EMBL/GenBank/DDBJ databases">
        <authorList>
            <person name="Kallberg Y."/>
            <person name="Tangrot J."/>
            <person name="Rosling A."/>
        </authorList>
    </citation>
    <scope>NUCLEOTIDE SEQUENCE [LARGE SCALE GENOMIC DNA]</scope>
    <source>
        <strain evidence="1 2">120-4 pot B 10/14</strain>
    </source>
</reference>
<evidence type="ECO:0000313" key="1">
    <source>
        <dbReference type="EMBL" id="CAG8808410.1"/>
    </source>
</evidence>
<feature type="non-terminal residue" evidence="1">
    <location>
        <position position="267"/>
    </location>
</feature>
<organism evidence="1 2">
    <name type="scientific">Gigaspora margarita</name>
    <dbReference type="NCBI Taxonomy" id="4874"/>
    <lineage>
        <taxon>Eukaryota</taxon>
        <taxon>Fungi</taxon>
        <taxon>Fungi incertae sedis</taxon>
        <taxon>Mucoromycota</taxon>
        <taxon>Glomeromycotina</taxon>
        <taxon>Glomeromycetes</taxon>
        <taxon>Diversisporales</taxon>
        <taxon>Gigasporaceae</taxon>
        <taxon>Gigaspora</taxon>
    </lineage>
</organism>
<comment type="caution">
    <text evidence="1">The sequence shown here is derived from an EMBL/GenBank/DDBJ whole genome shotgun (WGS) entry which is preliminary data.</text>
</comment>
<dbReference type="EMBL" id="CAJVQB010026384">
    <property type="protein sequence ID" value="CAG8808410.1"/>
    <property type="molecule type" value="Genomic_DNA"/>
</dbReference>
<protein>
    <submittedName>
        <fullName evidence="1">30226_t:CDS:1</fullName>
    </submittedName>
</protein>